<dbReference type="RefSeq" id="WP_184192247.1">
    <property type="nucleotide sequence ID" value="NZ_JACHGW010000001.1"/>
</dbReference>
<organism evidence="2 3">
    <name type="scientific">Armatimonas rosea</name>
    <dbReference type="NCBI Taxonomy" id="685828"/>
    <lineage>
        <taxon>Bacteria</taxon>
        <taxon>Bacillati</taxon>
        <taxon>Armatimonadota</taxon>
        <taxon>Armatimonadia</taxon>
        <taxon>Armatimonadales</taxon>
        <taxon>Armatimonadaceae</taxon>
        <taxon>Armatimonas</taxon>
    </lineage>
</organism>
<dbReference type="CDD" id="cd00077">
    <property type="entry name" value="HDc"/>
    <property type="match status" value="1"/>
</dbReference>
<evidence type="ECO:0000313" key="3">
    <source>
        <dbReference type="Proteomes" id="UP000520814"/>
    </source>
</evidence>
<dbReference type="InterPro" id="IPR017670">
    <property type="entry name" value="Phosphonate_degrad-assoc"/>
</dbReference>
<dbReference type="Gene3D" id="1.10.3210.10">
    <property type="entry name" value="Hypothetical protein af1432"/>
    <property type="match status" value="1"/>
</dbReference>
<protein>
    <submittedName>
        <fullName evidence="2">Phosphonate degradation associated HDIG domain protein</fullName>
    </submittedName>
</protein>
<accession>A0A7W9SLY8</accession>
<dbReference type="InterPro" id="IPR052567">
    <property type="entry name" value="OP_Dioxygenase"/>
</dbReference>
<dbReference type="PANTHER" id="PTHR40202:SF1">
    <property type="entry name" value="HD DOMAIN-CONTAINING PROTEIN"/>
    <property type="match status" value="1"/>
</dbReference>
<dbReference type="PANTHER" id="PTHR40202">
    <property type="match status" value="1"/>
</dbReference>
<dbReference type="AlphaFoldDB" id="A0A7W9SLY8"/>
<dbReference type="InterPro" id="IPR003607">
    <property type="entry name" value="HD/PDEase_dom"/>
</dbReference>
<dbReference type="NCBIfam" id="TIGR03276">
    <property type="entry name" value="Phn-HD"/>
    <property type="match status" value="1"/>
</dbReference>
<sequence length="194" mass="21630">MSQRLETPEQVVAAIYDCFARRGHQSYGEDVTEQEHALQCAYFAAQVGEPESLIVACLLHDIGHLLHDLGEDIAEKGIDAQHEEYGARWLAAYFPPEIVEPVRLHVTAKRYLCAREPGYTEALSEASQRSLALQGGPMTESEAQAFEASPHAEWAVRLRRYDDQGKVTDLVIPPLESYRALLLDRARLGDQKGG</sequence>
<dbReference type="Proteomes" id="UP000520814">
    <property type="component" value="Unassembled WGS sequence"/>
</dbReference>
<dbReference type="EMBL" id="JACHGW010000001">
    <property type="protein sequence ID" value="MBB6048609.1"/>
    <property type="molecule type" value="Genomic_DNA"/>
</dbReference>
<name>A0A7W9SLY8_ARMRO</name>
<comment type="caution">
    <text evidence="2">The sequence shown here is derived from an EMBL/GenBank/DDBJ whole genome shotgun (WGS) entry which is preliminary data.</text>
</comment>
<keyword evidence="3" id="KW-1185">Reference proteome</keyword>
<dbReference type="SUPFAM" id="SSF109604">
    <property type="entry name" value="HD-domain/PDEase-like"/>
    <property type="match status" value="1"/>
</dbReference>
<reference evidence="2 3" key="1">
    <citation type="submission" date="2020-08" db="EMBL/GenBank/DDBJ databases">
        <title>Genomic Encyclopedia of Type Strains, Phase IV (KMG-IV): sequencing the most valuable type-strain genomes for metagenomic binning, comparative biology and taxonomic classification.</title>
        <authorList>
            <person name="Goeker M."/>
        </authorList>
    </citation>
    <scope>NUCLEOTIDE SEQUENCE [LARGE SCALE GENOMIC DNA]</scope>
    <source>
        <strain evidence="2 3">DSM 23562</strain>
    </source>
</reference>
<evidence type="ECO:0000313" key="2">
    <source>
        <dbReference type="EMBL" id="MBB6048609.1"/>
    </source>
</evidence>
<dbReference type="Pfam" id="PF01966">
    <property type="entry name" value="HD"/>
    <property type="match status" value="1"/>
</dbReference>
<dbReference type="InterPro" id="IPR006674">
    <property type="entry name" value="HD_domain"/>
</dbReference>
<evidence type="ECO:0000259" key="1">
    <source>
        <dbReference type="Pfam" id="PF01966"/>
    </source>
</evidence>
<proteinExistence type="predicted"/>
<feature type="domain" description="HD" evidence="1">
    <location>
        <begin position="35"/>
        <end position="107"/>
    </location>
</feature>
<gene>
    <name evidence="2" type="ORF">HNQ39_000371</name>
</gene>